<dbReference type="OMA" id="FNAPKLM"/>
<dbReference type="AlphaFoldDB" id="A0A0L9T596"/>
<reference evidence="3" key="1">
    <citation type="journal article" date="2015" name="Proc. Natl. Acad. Sci. U.S.A.">
        <title>Genome sequencing of adzuki bean (Vigna angularis) provides insight into high starch and low fat accumulation and domestication.</title>
        <authorList>
            <person name="Yang K."/>
            <person name="Tian Z."/>
            <person name="Chen C."/>
            <person name="Luo L."/>
            <person name="Zhao B."/>
            <person name="Wang Z."/>
            <person name="Yu L."/>
            <person name="Li Y."/>
            <person name="Sun Y."/>
            <person name="Li W."/>
            <person name="Chen Y."/>
            <person name="Li Y."/>
            <person name="Zhang Y."/>
            <person name="Ai D."/>
            <person name="Zhao J."/>
            <person name="Shang C."/>
            <person name="Ma Y."/>
            <person name="Wu B."/>
            <person name="Wang M."/>
            <person name="Gao L."/>
            <person name="Sun D."/>
            <person name="Zhang P."/>
            <person name="Guo F."/>
            <person name="Wang W."/>
            <person name="Li Y."/>
            <person name="Wang J."/>
            <person name="Varshney R.K."/>
            <person name="Wang J."/>
            <person name="Ling H.Q."/>
            <person name="Wan P."/>
        </authorList>
    </citation>
    <scope>NUCLEOTIDE SEQUENCE</scope>
    <source>
        <strain evidence="3">cv. Jingnong 6</strain>
    </source>
</reference>
<evidence type="ECO:0000313" key="2">
    <source>
        <dbReference type="EMBL" id="KOM25279.1"/>
    </source>
</evidence>
<protein>
    <submittedName>
        <fullName evidence="2">Uncharacterized protein</fullName>
    </submittedName>
</protein>
<evidence type="ECO:0000313" key="3">
    <source>
        <dbReference type="Proteomes" id="UP000053144"/>
    </source>
</evidence>
<dbReference type="Proteomes" id="UP000053144">
    <property type="component" value="Unassembled WGS sequence"/>
</dbReference>
<dbReference type="Gramene" id="KOM25279">
    <property type="protein sequence ID" value="KOM25279"/>
    <property type="gene ID" value="LR48_Vigan77s000200"/>
</dbReference>
<evidence type="ECO:0000256" key="1">
    <source>
        <dbReference type="SAM" id="SignalP"/>
    </source>
</evidence>
<accession>A0A0L9T596</accession>
<dbReference type="EMBL" id="KQ258260">
    <property type="protein sequence ID" value="KOM25279.1"/>
    <property type="molecule type" value="Genomic_DNA"/>
</dbReference>
<proteinExistence type="predicted"/>
<feature type="signal peptide" evidence="1">
    <location>
        <begin position="1"/>
        <end position="29"/>
    </location>
</feature>
<gene>
    <name evidence="2" type="ORF">LR48_Vigan77s000200</name>
</gene>
<name>A0A0L9T596_PHAAN</name>
<sequence>MAIYGASKFMTYVAVAAIVLLMFSTVASADKPAIYKLWRKLFQRPPSYETYPGGGGYTPSSKP</sequence>
<organism evidence="2 3">
    <name type="scientific">Phaseolus angularis</name>
    <name type="common">Azuki bean</name>
    <name type="synonym">Vigna angularis</name>
    <dbReference type="NCBI Taxonomy" id="3914"/>
    <lineage>
        <taxon>Eukaryota</taxon>
        <taxon>Viridiplantae</taxon>
        <taxon>Streptophyta</taxon>
        <taxon>Embryophyta</taxon>
        <taxon>Tracheophyta</taxon>
        <taxon>Spermatophyta</taxon>
        <taxon>Magnoliopsida</taxon>
        <taxon>eudicotyledons</taxon>
        <taxon>Gunneridae</taxon>
        <taxon>Pentapetalae</taxon>
        <taxon>rosids</taxon>
        <taxon>fabids</taxon>
        <taxon>Fabales</taxon>
        <taxon>Fabaceae</taxon>
        <taxon>Papilionoideae</taxon>
        <taxon>50 kb inversion clade</taxon>
        <taxon>NPAAA clade</taxon>
        <taxon>indigoferoid/millettioid clade</taxon>
        <taxon>Phaseoleae</taxon>
        <taxon>Vigna</taxon>
    </lineage>
</organism>
<keyword evidence="1" id="KW-0732">Signal</keyword>
<feature type="chain" id="PRO_5005594351" evidence="1">
    <location>
        <begin position="30"/>
        <end position="63"/>
    </location>
</feature>